<dbReference type="OMA" id="HEELEFH"/>
<evidence type="ECO:0000256" key="2">
    <source>
        <dbReference type="SAM" id="MobiDB-lite"/>
    </source>
</evidence>
<reference evidence="3 4" key="1">
    <citation type="journal article" date="2015" name="Sci. Rep.">
        <title>Genome of the facultative scuticociliatosis pathogen Pseudocohnilembus persalinus provides insight into its virulence through horizontal gene transfer.</title>
        <authorList>
            <person name="Xiong J."/>
            <person name="Wang G."/>
            <person name="Cheng J."/>
            <person name="Tian M."/>
            <person name="Pan X."/>
            <person name="Warren A."/>
            <person name="Jiang C."/>
            <person name="Yuan D."/>
            <person name="Miao W."/>
        </authorList>
    </citation>
    <scope>NUCLEOTIDE SEQUENCE [LARGE SCALE GENOMIC DNA]</scope>
    <source>
        <strain evidence="3">36N120E</strain>
    </source>
</reference>
<dbReference type="Proteomes" id="UP000054937">
    <property type="component" value="Unassembled WGS sequence"/>
</dbReference>
<dbReference type="InParanoid" id="A0A0V0QZP3"/>
<comment type="caution">
    <text evidence="3">The sequence shown here is derived from an EMBL/GenBank/DDBJ whole genome shotgun (WGS) entry which is preliminary data.</text>
</comment>
<accession>A0A0V0QZP3</accession>
<sequence length="809" mass="95844">MQMQEQQQKQQNAKQQTEFNEKKLQQVNSDENNSQQQDIYKNEQKQLYIGFFCAKKLKDDNYSQVDIIGDNILKFDRQKTVFKGLKFGETTFMSRSDYFVMALILFYFSDSENDQSKTIIVTIYTSPKVYVDARKKQWSERQAHPIEIFEPFNPQALYKNYERPNIKPQQPIKIGDDLFGLYNYFTSASIRNKIRNPFFLLLRFPNAVRLYYNQDLFKVEPEHIFLQIQELIYQAQTETKRKEENQKMENRPIILQLQDLNFDDKIREKDPQEISCEISKYLIFLDGPSCYYQQNRRFSNLPSNFKELVFTESLIEVYKQNYQQLVNLHEELEFHKYSNCQLSKSQMQNSKYTLNEEQFNQEFHRQDNDVIGSFENKNLNKKIKINFSYANDEKSSLFNSQISNIKMVENKNIAIKKNSSQQNQNTSYKKIEQLNRMDSTKNQTNIKTFSSLVDMQNQSQQFVNILQETQNQKQIQSYETVQKPNVINDNQIISQNDEINQIINQFSKNEKSGIVEILKLLNKLRNQNVQQQHRNCDNNEQFNEQFDIISQSNQNKSIFQILNLGGESLIVGISKRYEEIMRQLEKLLQNINEENNKNNRNKNQQISSKNDINENIQKSEINDNQQYYQHKKETNKSVQNIQVSLNNDQEQNKNIQVNQNQFNIENNFISNQHCQLVNLQSIQQQQKSEPQFYNDIQGQNILMQKNDNQSQVYIQNHNQFTMQQVPKYFNGQEYQNNCQQIIQVQNKNTNNNNNINNNSINQSILQQQKLLQSPAFSYQSPFILGHSSSVTTNNTQNNTQQNSVILVTM</sequence>
<evidence type="ECO:0000313" key="4">
    <source>
        <dbReference type="Proteomes" id="UP000054937"/>
    </source>
</evidence>
<feature type="coiled-coil region" evidence="1">
    <location>
        <begin position="570"/>
        <end position="604"/>
    </location>
</feature>
<organism evidence="3 4">
    <name type="scientific">Pseudocohnilembus persalinus</name>
    <name type="common">Ciliate</name>
    <dbReference type="NCBI Taxonomy" id="266149"/>
    <lineage>
        <taxon>Eukaryota</taxon>
        <taxon>Sar</taxon>
        <taxon>Alveolata</taxon>
        <taxon>Ciliophora</taxon>
        <taxon>Intramacronucleata</taxon>
        <taxon>Oligohymenophorea</taxon>
        <taxon>Scuticociliatia</taxon>
        <taxon>Philasterida</taxon>
        <taxon>Pseudocohnilembidae</taxon>
        <taxon>Pseudocohnilembus</taxon>
    </lineage>
</organism>
<evidence type="ECO:0000313" key="3">
    <source>
        <dbReference type="EMBL" id="KRX07767.1"/>
    </source>
</evidence>
<gene>
    <name evidence="3" type="ORF">PPERSA_07517</name>
</gene>
<proteinExistence type="predicted"/>
<keyword evidence="1" id="KW-0175">Coiled coil</keyword>
<protein>
    <submittedName>
        <fullName evidence="3">Uncharacterized protein</fullName>
    </submittedName>
</protein>
<dbReference type="EMBL" id="LDAU01000080">
    <property type="protein sequence ID" value="KRX07767.1"/>
    <property type="molecule type" value="Genomic_DNA"/>
</dbReference>
<feature type="region of interest" description="Disordered" evidence="2">
    <location>
        <begin position="1"/>
        <end position="36"/>
    </location>
</feature>
<evidence type="ECO:0000256" key="1">
    <source>
        <dbReference type="SAM" id="Coils"/>
    </source>
</evidence>
<dbReference type="OrthoDB" id="326266at2759"/>
<dbReference type="AlphaFoldDB" id="A0A0V0QZP3"/>
<feature type="compositionally biased region" description="Low complexity" evidence="2">
    <location>
        <begin position="1"/>
        <end position="16"/>
    </location>
</feature>
<keyword evidence="4" id="KW-1185">Reference proteome</keyword>
<feature type="compositionally biased region" description="Polar residues" evidence="2">
    <location>
        <begin position="25"/>
        <end position="36"/>
    </location>
</feature>
<name>A0A0V0QZP3_PSEPJ</name>